<proteinExistence type="predicted"/>
<protein>
    <submittedName>
        <fullName evidence="1">Uncharacterized protein</fullName>
    </submittedName>
</protein>
<reference evidence="1" key="1">
    <citation type="submission" date="2014-11" db="EMBL/GenBank/DDBJ databases">
        <authorList>
            <person name="Amaro Gonzalez C."/>
        </authorList>
    </citation>
    <scope>NUCLEOTIDE SEQUENCE</scope>
</reference>
<reference evidence="1" key="2">
    <citation type="journal article" date="2015" name="Fish Shellfish Immunol.">
        <title>Early steps in the European eel (Anguilla anguilla)-Vibrio vulnificus interaction in the gills: Role of the RtxA13 toxin.</title>
        <authorList>
            <person name="Callol A."/>
            <person name="Pajuelo D."/>
            <person name="Ebbesson L."/>
            <person name="Teles M."/>
            <person name="MacKenzie S."/>
            <person name="Amaro C."/>
        </authorList>
    </citation>
    <scope>NUCLEOTIDE SEQUENCE</scope>
</reference>
<sequence>MAAILGSTTLGCSFLALNDDRPSHGERAGTRPPSYLLRMVCRDQG</sequence>
<evidence type="ECO:0000313" key="1">
    <source>
        <dbReference type="EMBL" id="JAH49279.1"/>
    </source>
</evidence>
<accession>A0A0E9T6J8</accession>
<dbReference type="AlphaFoldDB" id="A0A0E9T6J8"/>
<dbReference type="EMBL" id="GBXM01059298">
    <property type="protein sequence ID" value="JAH49279.1"/>
    <property type="molecule type" value="Transcribed_RNA"/>
</dbReference>
<organism evidence="1">
    <name type="scientific">Anguilla anguilla</name>
    <name type="common">European freshwater eel</name>
    <name type="synonym">Muraena anguilla</name>
    <dbReference type="NCBI Taxonomy" id="7936"/>
    <lineage>
        <taxon>Eukaryota</taxon>
        <taxon>Metazoa</taxon>
        <taxon>Chordata</taxon>
        <taxon>Craniata</taxon>
        <taxon>Vertebrata</taxon>
        <taxon>Euteleostomi</taxon>
        <taxon>Actinopterygii</taxon>
        <taxon>Neopterygii</taxon>
        <taxon>Teleostei</taxon>
        <taxon>Anguilliformes</taxon>
        <taxon>Anguillidae</taxon>
        <taxon>Anguilla</taxon>
    </lineage>
</organism>
<name>A0A0E9T6J8_ANGAN</name>